<dbReference type="EMBL" id="DS999411">
    <property type="protein sequence ID" value="EED35296.1"/>
    <property type="molecule type" value="Genomic_DNA"/>
</dbReference>
<gene>
    <name evidence="1" type="ORF">NOR51B_1241</name>
</gene>
<organism evidence="1 2">
    <name type="scientific">Luminiphilus syltensis NOR5-1B</name>
    <dbReference type="NCBI Taxonomy" id="565045"/>
    <lineage>
        <taxon>Bacteria</taxon>
        <taxon>Pseudomonadati</taxon>
        <taxon>Pseudomonadota</taxon>
        <taxon>Gammaproteobacteria</taxon>
        <taxon>Cellvibrionales</taxon>
        <taxon>Halieaceae</taxon>
        <taxon>Luminiphilus</taxon>
    </lineage>
</organism>
<name>B8KVL3_9GAMM</name>
<dbReference type="HOGENOM" id="CLU_1702131_0_0_6"/>
<dbReference type="AlphaFoldDB" id="B8KVL3"/>
<keyword evidence="2" id="KW-1185">Reference proteome</keyword>
<evidence type="ECO:0000313" key="2">
    <source>
        <dbReference type="Proteomes" id="UP000004699"/>
    </source>
</evidence>
<dbReference type="Proteomes" id="UP000004699">
    <property type="component" value="Unassembled WGS sequence"/>
</dbReference>
<protein>
    <submittedName>
        <fullName evidence="1">Uncharacterized protein</fullName>
    </submittedName>
</protein>
<dbReference type="RefSeq" id="WP_009020042.1">
    <property type="nucleotide sequence ID" value="NZ_DS999411.1"/>
</dbReference>
<evidence type="ECO:0000313" key="1">
    <source>
        <dbReference type="EMBL" id="EED35296.1"/>
    </source>
</evidence>
<proteinExistence type="predicted"/>
<sequence>MELKFLESAKKDWVLNDAEAAASVAFLSTVDALRYMREGELPHALHFAGEALEAARSVLFDHNVARPTDVDRYARAAALLCKILTARGMDELVEPFAGNFAADCEALIQSGVSPRLVVPFIERIVESDSGSFDDTPTSHNYGFTLTLRDNAQVH</sequence>
<reference evidence="2" key="1">
    <citation type="journal article" date="2013" name="BMC Microbiol.">
        <title>Taxonomy and evolution of bacteriochlorophyll a-containing members of the OM60/NOR5 clade of marine gammaproteobacteria: description of Luminiphilus syltensis gen. nov., sp. nov., reclassification of Haliea rubra as Pseudohaliea rubra gen. nov., comb. nov., and emendation of Chromatocurvus halotolerans.</title>
        <authorList>
            <person name="Spring S."/>
            <person name="Riedel T."/>
            <person name="Sproer C."/>
            <person name="Yan S."/>
            <person name="Harder J."/>
            <person name="Fuchs B.M."/>
        </authorList>
    </citation>
    <scope>NUCLEOTIDE SEQUENCE [LARGE SCALE GENOMIC DNA]</scope>
    <source>
        <strain evidence="2">NOR51-B</strain>
    </source>
</reference>
<dbReference type="STRING" id="565045.NOR51B_1241"/>
<accession>B8KVL3</accession>